<proteinExistence type="predicted"/>
<gene>
    <name evidence="1" type="ORF">BDCG_07496</name>
</gene>
<evidence type="ECO:0000313" key="2">
    <source>
        <dbReference type="Proteomes" id="UP000002039"/>
    </source>
</evidence>
<organism evidence="1 2">
    <name type="scientific">Ajellomyces dermatitidis (strain ER-3 / ATCC MYA-2586)</name>
    <name type="common">Blastomyces dermatitidis</name>
    <dbReference type="NCBI Taxonomy" id="559297"/>
    <lineage>
        <taxon>Eukaryota</taxon>
        <taxon>Fungi</taxon>
        <taxon>Dikarya</taxon>
        <taxon>Ascomycota</taxon>
        <taxon>Pezizomycotina</taxon>
        <taxon>Eurotiomycetes</taxon>
        <taxon>Eurotiomycetidae</taxon>
        <taxon>Onygenales</taxon>
        <taxon>Ajellomycetaceae</taxon>
        <taxon>Blastomyces</taxon>
    </lineage>
</organism>
<dbReference type="Proteomes" id="UP000002039">
    <property type="component" value="Unassembled WGS sequence"/>
</dbReference>
<dbReference type="EMBL" id="EQ999981">
    <property type="protein sequence ID" value="EEQ92376.2"/>
    <property type="molecule type" value="Genomic_DNA"/>
</dbReference>
<evidence type="ECO:0000313" key="1">
    <source>
        <dbReference type="EMBL" id="EEQ92376.2"/>
    </source>
</evidence>
<dbReference type="GeneID" id="69029213"/>
<sequence length="76" mass="8330">MIGSSTSSALMVTELARSADLYDESADVLLLRVPRLIDSSISSALMMIELFCPSSLQVMRLLSCQETSQKYALEVL</sequence>
<reference evidence="2" key="1">
    <citation type="journal article" date="2015" name="PLoS Genet.">
        <title>The dynamic genome and transcriptome of the human fungal pathogen Blastomyces and close relative Emmonsia.</title>
        <authorList>
            <person name="Munoz J.F."/>
            <person name="Gauthier G.M."/>
            <person name="Desjardins C.A."/>
            <person name="Gallo J.E."/>
            <person name="Holder J."/>
            <person name="Sullivan T.D."/>
            <person name="Marty A.J."/>
            <person name="Carmen J.C."/>
            <person name="Chen Z."/>
            <person name="Ding L."/>
            <person name="Gujja S."/>
            <person name="Magrini V."/>
            <person name="Misas E."/>
            <person name="Mitreva M."/>
            <person name="Priest M."/>
            <person name="Saif S."/>
            <person name="Whiston E.A."/>
            <person name="Young S."/>
            <person name="Zeng Q."/>
            <person name="Goldman W.E."/>
            <person name="Mardis E.R."/>
            <person name="Taylor J.W."/>
            <person name="McEwen J.G."/>
            <person name="Clay O.K."/>
            <person name="Klein B.S."/>
            <person name="Cuomo C.A."/>
        </authorList>
    </citation>
    <scope>NUCLEOTIDE SEQUENCE [LARGE SCALE GENOMIC DNA]</scope>
    <source>
        <strain evidence="2">ER-3 / ATCC MYA-2586</strain>
    </source>
</reference>
<keyword evidence="2" id="KW-1185">Reference proteome</keyword>
<name>A0ABM9YIQ5_AJEDR</name>
<dbReference type="RefSeq" id="XP_045278709.1">
    <property type="nucleotide sequence ID" value="XM_045423281.1"/>
</dbReference>
<accession>A0ABM9YIQ5</accession>
<protein>
    <submittedName>
        <fullName evidence="1">Uncharacterized protein</fullName>
    </submittedName>
</protein>